<dbReference type="PANTHER" id="PTHR18964:SF149">
    <property type="entry name" value="BIFUNCTIONAL UDP-N-ACETYLGLUCOSAMINE 2-EPIMERASE_N-ACETYLMANNOSAMINE KINASE"/>
    <property type="match status" value="1"/>
</dbReference>
<dbReference type="Gene3D" id="3.30.420.40">
    <property type="match status" value="2"/>
</dbReference>
<dbReference type="InterPro" id="IPR036388">
    <property type="entry name" value="WH-like_DNA-bd_sf"/>
</dbReference>
<dbReference type="RefSeq" id="WP_127699024.1">
    <property type="nucleotide sequence ID" value="NZ_SACS01000010.1"/>
</dbReference>
<evidence type="ECO:0000313" key="3">
    <source>
        <dbReference type="Proteomes" id="UP000283077"/>
    </source>
</evidence>
<accession>A0A437QS36</accession>
<evidence type="ECO:0000313" key="2">
    <source>
        <dbReference type="EMBL" id="RVU37292.1"/>
    </source>
</evidence>
<proteinExistence type="inferred from homology"/>
<reference evidence="2 3" key="1">
    <citation type="submission" date="2019-01" db="EMBL/GenBank/DDBJ databases">
        <authorList>
            <person name="Chen W.-M."/>
        </authorList>
    </citation>
    <scope>NUCLEOTIDE SEQUENCE [LARGE SCALE GENOMIC DNA]</scope>
    <source>
        <strain evidence="2 3">KYPC3</strain>
    </source>
</reference>
<evidence type="ECO:0000256" key="1">
    <source>
        <dbReference type="ARBA" id="ARBA00006479"/>
    </source>
</evidence>
<dbReference type="EMBL" id="SACS01000010">
    <property type="protein sequence ID" value="RVU37292.1"/>
    <property type="molecule type" value="Genomic_DNA"/>
</dbReference>
<dbReference type="InterPro" id="IPR043129">
    <property type="entry name" value="ATPase_NBD"/>
</dbReference>
<dbReference type="InterPro" id="IPR000600">
    <property type="entry name" value="ROK"/>
</dbReference>
<gene>
    <name evidence="2" type="ORF">EOE67_10385</name>
</gene>
<protein>
    <submittedName>
        <fullName evidence="2">ROK family transcriptional regulator</fullName>
    </submittedName>
</protein>
<dbReference type="SUPFAM" id="SSF53067">
    <property type="entry name" value="Actin-like ATPase domain"/>
    <property type="match status" value="1"/>
</dbReference>
<dbReference type="Pfam" id="PF00480">
    <property type="entry name" value="ROK"/>
    <property type="match status" value="1"/>
</dbReference>
<organism evidence="2 3">
    <name type="scientific">Rheinheimera riviphila</name>
    <dbReference type="NCBI Taxonomy" id="1834037"/>
    <lineage>
        <taxon>Bacteria</taxon>
        <taxon>Pseudomonadati</taxon>
        <taxon>Pseudomonadota</taxon>
        <taxon>Gammaproteobacteria</taxon>
        <taxon>Chromatiales</taxon>
        <taxon>Chromatiaceae</taxon>
        <taxon>Rheinheimera</taxon>
    </lineage>
</organism>
<dbReference type="SUPFAM" id="SSF46785">
    <property type="entry name" value="Winged helix' DNA-binding domain"/>
    <property type="match status" value="1"/>
</dbReference>
<dbReference type="AlphaFoldDB" id="A0A437QS36"/>
<keyword evidence="3" id="KW-1185">Reference proteome</keyword>
<comment type="caution">
    <text evidence="2">The sequence shown here is derived from an EMBL/GenBank/DDBJ whole genome shotgun (WGS) entry which is preliminary data.</text>
</comment>
<sequence>MKGSNSKQNKSVNLRLVLSQVVTHRPVSRADIARATHLTKQTITNLIDELLATQLVIESGIKKEKVGKPSTMLMLNTELCFSLAIRVFPHQVEVALCQLDGTVLGNIRQPAHSEQAETVQQLATELLAQHQINRHQLLGAGLTLVQFGDVAVEQRQQQNQLLQQQLIGLLQLPVAIEHTAAACAAYHLLHGEAKLLDSFCYIHLGQQLDAALVYDRKLLLGHNGLTGALGEIFVTPDLDEKTTELGRLNDYASVASLTNFIRKKQPQLQTQSLLTINAESAGDKLDPWFALSTEPMRIAIHTLESIFNCQTIIIGGEVSSWFLDKLISRLRPFIPSVAQFGKREVPRLIKTPDVELIALKGLGTLPLHAAIRLDATNTIGLPPVSALTPLQQLIFNDPDQGSATIDED</sequence>
<dbReference type="InterPro" id="IPR036390">
    <property type="entry name" value="WH_DNA-bd_sf"/>
</dbReference>
<comment type="similarity">
    <text evidence="1">Belongs to the ROK (NagC/XylR) family.</text>
</comment>
<name>A0A437QS36_9GAMM</name>
<dbReference type="Gene3D" id="1.10.10.10">
    <property type="entry name" value="Winged helix-like DNA-binding domain superfamily/Winged helix DNA-binding domain"/>
    <property type="match status" value="1"/>
</dbReference>
<dbReference type="OrthoDB" id="8595273at2"/>
<dbReference type="Proteomes" id="UP000283077">
    <property type="component" value="Unassembled WGS sequence"/>
</dbReference>
<dbReference type="PANTHER" id="PTHR18964">
    <property type="entry name" value="ROK (REPRESSOR, ORF, KINASE) FAMILY"/>
    <property type="match status" value="1"/>
</dbReference>